<gene>
    <name evidence="2" type="ORF">PAHAL_9G015400</name>
</gene>
<feature type="region of interest" description="Disordered" evidence="1">
    <location>
        <begin position="1"/>
        <end position="39"/>
    </location>
</feature>
<proteinExistence type="predicted"/>
<reference evidence="2" key="1">
    <citation type="submission" date="2018-04" db="EMBL/GenBank/DDBJ databases">
        <title>WGS assembly of Panicum hallii.</title>
        <authorList>
            <person name="Lovell J."/>
            <person name="Jenkins J."/>
            <person name="Lowry D."/>
            <person name="Mamidi S."/>
            <person name="Sreedasyam A."/>
            <person name="Weng X."/>
            <person name="Barry K."/>
            <person name="Bonette J."/>
            <person name="Campitelli B."/>
            <person name="Daum C."/>
            <person name="Gordon S."/>
            <person name="Gould B."/>
            <person name="Lipzen A."/>
            <person name="Macqueen A."/>
            <person name="Palacio-Mejia J."/>
            <person name="Plott C."/>
            <person name="Shakirov E."/>
            <person name="Shu S."/>
            <person name="Yoshinaga Y."/>
            <person name="Zane M."/>
            <person name="Rokhsar D."/>
            <person name="Grimwood J."/>
            <person name="Schmutz J."/>
            <person name="Juenger T."/>
        </authorList>
    </citation>
    <scope>NUCLEOTIDE SEQUENCE [LARGE SCALE GENOMIC DNA]</scope>
    <source>
        <strain evidence="2">FIL2</strain>
    </source>
</reference>
<feature type="compositionally biased region" description="Basic residues" evidence="1">
    <location>
        <begin position="1"/>
        <end position="11"/>
    </location>
</feature>
<dbReference type="AlphaFoldDB" id="A0A2T8HZU3"/>
<dbReference type="Gramene" id="PVH30929">
    <property type="protein sequence ID" value="PVH30929"/>
    <property type="gene ID" value="PAHAL_9G015400"/>
</dbReference>
<name>A0A2T8HZU3_9POAL</name>
<sequence length="98" mass="10337">MGRPRPARRAAVKATGDPITMRRSRGAPSARAATARRSCSSPARAPLLLTSRAALALPSDGKPLRREGWRRLEQGGGEGSTLTHTRSTCTALLLPAPP</sequence>
<dbReference type="EMBL" id="CM008054">
    <property type="protein sequence ID" value="PVH30929.1"/>
    <property type="molecule type" value="Genomic_DNA"/>
</dbReference>
<organism evidence="2">
    <name type="scientific">Panicum hallii</name>
    <dbReference type="NCBI Taxonomy" id="206008"/>
    <lineage>
        <taxon>Eukaryota</taxon>
        <taxon>Viridiplantae</taxon>
        <taxon>Streptophyta</taxon>
        <taxon>Embryophyta</taxon>
        <taxon>Tracheophyta</taxon>
        <taxon>Spermatophyta</taxon>
        <taxon>Magnoliopsida</taxon>
        <taxon>Liliopsida</taxon>
        <taxon>Poales</taxon>
        <taxon>Poaceae</taxon>
        <taxon>PACMAD clade</taxon>
        <taxon>Panicoideae</taxon>
        <taxon>Panicodae</taxon>
        <taxon>Paniceae</taxon>
        <taxon>Panicinae</taxon>
        <taxon>Panicum</taxon>
        <taxon>Panicum sect. Panicum</taxon>
    </lineage>
</organism>
<evidence type="ECO:0000313" key="2">
    <source>
        <dbReference type="EMBL" id="PVH30929.1"/>
    </source>
</evidence>
<feature type="compositionally biased region" description="Low complexity" evidence="1">
    <location>
        <begin position="26"/>
        <end position="39"/>
    </location>
</feature>
<dbReference type="Proteomes" id="UP000243499">
    <property type="component" value="Chromosome 9"/>
</dbReference>
<evidence type="ECO:0000256" key="1">
    <source>
        <dbReference type="SAM" id="MobiDB-lite"/>
    </source>
</evidence>
<protein>
    <submittedName>
        <fullName evidence="2">Uncharacterized protein</fullName>
    </submittedName>
</protein>
<accession>A0A2T8HZU3</accession>